<evidence type="ECO:0000256" key="1">
    <source>
        <dbReference type="SAM" id="Phobius"/>
    </source>
</evidence>
<dbReference type="Proteomes" id="UP001321825">
    <property type="component" value="Chromosome"/>
</dbReference>
<keyword evidence="1" id="KW-0812">Transmembrane</keyword>
<gene>
    <name evidence="2" type="ORF">MIT9_P1198</name>
</gene>
<name>A0AAU9CF26_9GAMM</name>
<keyword evidence="1" id="KW-1133">Transmembrane helix</keyword>
<evidence type="ECO:0000313" key="2">
    <source>
        <dbReference type="EMBL" id="BCX81620.1"/>
    </source>
</evidence>
<keyword evidence="3" id="KW-1185">Reference proteome</keyword>
<dbReference type="KEGG" id="mcau:MIT9_P1198"/>
<protein>
    <submittedName>
        <fullName evidence="2">Uncharacterized protein</fullName>
    </submittedName>
</protein>
<reference evidence="3" key="1">
    <citation type="journal article" date="2024" name="Int. J. Syst. Evol. Microbiol.">
        <title>Methylomarinovum tepidoasis sp. nov., a moderately thermophilic methanotroph of the family Methylothermaceae isolated from a deep-sea hydrothermal field.</title>
        <authorList>
            <person name="Hirayama H."/>
            <person name="Takaki Y."/>
            <person name="Abe M."/>
            <person name="Miyazaki M."/>
            <person name="Uematsu K."/>
            <person name="Matsui Y."/>
            <person name="Takai K."/>
        </authorList>
    </citation>
    <scope>NUCLEOTIDE SEQUENCE [LARGE SCALE GENOMIC DNA]</scope>
    <source>
        <strain evidence="3">IT-9</strain>
    </source>
</reference>
<dbReference type="EMBL" id="AP024714">
    <property type="protein sequence ID" value="BCX81620.1"/>
    <property type="molecule type" value="Genomic_DNA"/>
</dbReference>
<accession>A0AAU9CF26</accession>
<feature type="transmembrane region" description="Helical" evidence="1">
    <location>
        <begin position="32"/>
        <end position="48"/>
    </location>
</feature>
<evidence type="ECO:0000313" key="3">
    <source>
        <dbReference type="Proteomes" id="UP001321825"/>
    </source>
</evidence>
<dbReference type="RefSeq" id="WP_317706537.1">
    <property type="nucleotide sequence ID" value="NZ_AP024714.1"/>
</dbReference>
<organism evidence="2 3">
    <name type="scientific">Methylomarinovum caldicuralii</name>
    <dbReference type="NCBI Taxonomy" id="438856"/>
    <lineage>
        <taxon>Bacteria</taxon>
        <taxon>Pseudomonadati</taxon>
        <taxon>Pseudomonadota</taxon>
        <taxon>Gammaproteobacteria</taxon>
        <taxon>Methylococcales</taxon>
        <taxon>Methylothermaceae</taxon>
        <taxon>Methylomarinovum</taxon>
    </lineage>
</organism>
<proteinExistence type="predicted"/>
<sequence length="62" mass="7267">MFGRVLTSILLLVATWILIVLTDETPGWVGWQEALITPVVIFAGWRAMRDLWEWYRQMTGEE</sequence>
<keyword evidence="1" id="KW-0472">Membrane</keyword>
<dbReference type="AlphaFoldDB" id="A0AAU9CF26"/>